<feature type="compositionally biased region" description="Polar residues" evidence="1">
    <location>
        <begin position="61"/>
        <end position="73"/>
    </location>
</feature>
<accession>A0A061SC16</accession>
<proteinExistence type="predicted"/>
<feature type="compositionally biased region" description="Basic and acidic residues" evidence="1">
    <location>
        <begin position="153"/>
        <end position="167"/>
    </location>
</feature>
<evidence type="ECO:0000313" key="2">
    <source>
        <dbReference type="EMBL" id="JAC80425.1"/>
    </source>
</evidence>
<feature type="region of interest" description="Disordered" evidence="1">
    <location>
        <begin position="153"/>
        <end position="178"/>
    </location>
</feature>
<gene>
    <name evidence="2" type="ORF">TSPGSL018_10309</name>
</gene>
<feature type="compositionally biased region" description="Gly residues" evidence="1">
    <location>
        <begin position="209"/>
        <end position="222"/>
    </location>
</feature>
<sequence length="317" mass="35200">MEVKEPKNFNDCIPRCILKSLAESKRDRVTISPPAPHRELPVKRVPVLGSVSVNEEYKFLSSNPWGKDQTSPAPQRYYFQGGPKRRQEERSSKPIRAVDGTRQGLLDKVAKSRASAESAQQLYAKDSAYRKALSLENLFDPARAESVDAKVRGRPRENMPRQAEEPARLPGQGQDGQFPADTIDMFLISKPALPRQRVVSDLKGDVGDGEGCAGPDRGGGAHPGANRAGRDENGFRAFPWGDPWQQALMDVAQAGESEAALDDRIGQFGGLIPTLYTMDRCRVYGQPVQKRIPPNRYWQNVAGRESRFTGAGFRRRL</sequence>
<name>A0A061SC16_9CHLO</name>
<evidence type="ECO:0000256" key="1">
    <source>
        <dbReference type="SAM" id="MobiDB-lite"/>
    </source>
</evidence>
<dbReference type="AlphaFoldDB" id="A0A061SC16"/>
<reference evidence="2" key="1">
    <citation type="submission" date="2014-05" db="EMBL/GenBank/DDBJ databases">
        <title>The transcriptome of the halophilic microalga Tetraselmis sp. GSL018 isolated from the Great Salt Lake, Utah.</title>
        <authorList>
            <person name="Jinkerson R.E."/>
            <person name="D'Adamo S."/>
            <person name="Posewitz M.C."/>
        </authorList>
    </citation>
    <scope>NUCLEOTIDE SEQUENCE</scope>
    <source>
        <strain evidence="2">GSL018</strain>
    </source>
</reference>
<feature type="region of interest" description="Disordered" evidence="1">
    <location>
        <begin position="61"/>
        <end position="98"/>
    </location>
</feature>
<dbReference type="EMBL" id="GBEZ01004821">
    <property type="protein sequence ID" value="JAC80425.1"/>
    <property type="molecule type" value="Transcribed_RNA"/>
</dbReference>
<feature type="region of interest" description="Disordered" evidence="1">
    <location>
        <begin position="205"/>
        <end position="239"/>
    </location>
</feature>
<organism evidence="2">
    <name type="scientific">Tetraselmis sp. GSL018</name>
    <dbReference type="NCBI Taxonomy" id="582737"/>
    <lineage>
        <taxon>Eukaryota</taxon>
        <taxon>Viridiplantae</taxon>
        <taxon>Chlorophyta</taxon>
        <taxon>core chlorophytes</taxon>
        <taxon>Chlorodendrophyceae</taxon>
        <taxon>Chlorodendrales</taxon>
        <taxon>Chlorodendraceae</taxon>
        <taxon>Tetraselmis</taxon>
    </lineage>
</organism>
<protein>
    <submittedName>
        <fullName evidence="2">Uncharacterized protein</fullName>
    </submittedName>
</protein>